<reference evidence="1" key="1">
    <citation type="submission" date="2023-02" db="EMBL/GenBank/DDBJ databases">
        <title>Genome sequence of Hyphococcus flavus.</title>
        <authorList>
            <person name="Rong J.-C."/>
            <person name="Zhao Q."/>
            <person name="Yi M."/>
            <person name="Wu J.-Y."/>
        </authorList>
    </citation>
    <scope>NUCLEOTIDE SEQUENCE</scope>
    <source>
        <strain evidence="1">MCCC 1K03223</strain>
    </source>
</reference>
<dbReference type="KEGG" id="hfl:PUV54_14245"/>
<dbReference type="RefSeq" id="WP_274492934.1">
    <property type="nucleotide sequence ID" value="NZ_CP118166.1"/>
</dbReference>
<dbReference type="Proteomes" id="UP001214043">
    <property type="component" value="Chromosome"/>
</dbReference>
<sequence>MAKRPIFIPNLKGEVGITVRILEFDWYPGFAKIQKQRSITSLHKAAKDMGWAPLLEVSTNSNESLGADLSAFNLKFTTKKYQKEFSVESAFQGSKVFHRAGPHKELYFSSPRDAKKFITSSDFGGLVGFEFFNIHFPLEPKTFFYDWLYINALLQNLELLDLAEKFVGFSDIAFNPQKSINCQAKSLALAISLNNRGLLKPELCEPMKFLDASGGYYSQQENWLQNSLF</sequence>
<accession>A0AAE9ZEF9</accession>
<dbReference type="InterPro" id="IPR053913">
    <property type="entry name" value="NADAR-DarT1"/>
</dbReference>
<gene>
    <name evidence="1" type="ORF">PUV54_14245</name>
</gene>
<dbReference type="Pfam" id="PF22397">
    <property type="entry name" value="NADAR-DarT1"/>
    <property type="match status" value="1"/>
</dbReference>
<dbReference type="AlphaFoldDB" id="A0AAE9ZEF9"/>
<keyword evidence="2" id="KW-1185">Reference proteome</keyword>
<organism evidence="1 2">
    <name type="scientific">Hyphococcus flavus</name>
    <dbReference type="NCBI Taxonomy" id="1866326"/>
    <lineage>
        <taxon>Bacteria</taxon>
        <taxon>Pseudomonadati</taxon>
        <taxon>Pseudomonadota</taxon>
        <taxon>Alphaproteobacteria</taxon>
        <taxon>Parvularculales</taxon>
        <taxon>Parvularculaceae</taxon>
        <taxon>Hyphococcus</taxon>
    </lineage>
</organism>
<proteinExistence type="predicted"/>
<protein>
    <submittedName>
        <fullName evidence="1">Uncharacterized protein</fullName>
    </submittedName>
</protein>
<evidence type="ECO:0000313" key="1">
    <source>
        <dbReference type="EMBL" id="WDI31112.1"/>
    </source>
</evidence>
<evidence type="ECO:0000313" key="2">
    <source>
        <dbReference type="Proteomes" id="UP001214043"/>
    </source>
</evidence>
<name>A0AAE9ZEF9_9PROT</name>
<dbReference type="EMBL" id="CP118166">
    <property type="protein sequence ID" value="WDI31112.1"/>
    <property type="molecule type" value="Genomic_DNA"/>
</dbReference>